<dbReference type="EMBL" id="BMAT01002785">
    <property type="protein sequence ID" value="GFS14190.1"/>
    <property type="molecule type" value="Genomic_DNA"/>
</dbReference>
<feature type="region of interest" description="Disordered" evidence="1">
    <location>
        <begin position="1"/>
        <end position="75"/>
    </location>
</feature>
<dbReference type="Proteomes" id="UP000762676">
    <property type="component" value="Unassembled WGS sequence"/>
</dbReference>
<evidence type="ECO:0000313" key="2">
    <source>
        <dbReference type="EMBL" id="GFS14190.1"/>
    </source>
</evidence>
<protein>
    <submittedName>
        <fullName evidence="2">Uncharacterized protein</fullName>
    </submittedName>
</protein>
<gene>
    <name evidence="2" type="ORF">ElyMa_001417600</name>
</gene>
<feature type="compositionally biased region" description="Low complexity" evidence="1">
    <location>
        <begin position="1"/>
        <end position="18"/>
    </location>
</feature>
<evidence type="ECO:0000313" key="3">
    <source>
        <dbReference type="Proteomes" id="UP000762676"/>
    </source>
</evidence>
<feature type="compositionally biased region" description="Basic and acidic residues" evidence="1">
    <location>
        <begin position="55"/>
        <end position="75"/>
    </location>
</feature>
<name>A0AAV4IVP4_9GAST</name>
<comment type="caution">
    <text evidence="2">The sequence shown here is derived from an EMBL/GenBank/DDBJ whole genome shotgun (WGS) entry which is preliminary data.</text>
</comment>
<organism evidence="2 3">
    <name type="scientific">Elysia marginata</name>
    <dbReference type="NCBI Taxonomy" id="1093978"/>
    <lineage>
        <taxon>Eukaryota</taxon>
        <taxon>Metazoa</taxon>
        <taxon>Spiralia</taxon>
        <taxon>Lophotrochozoa</taxon>
        <taxon>Mollusca</taxon>
        <taxon>Gastropoda</taxon>
        <taxon>Heterobranchia</taxon>
        <taxon>Euthyneura</taxon>
        <taxon>Panpulmonata</taxon>
        <taxon>Sacoglossa</taxon>
        <taxon>Placobranchoidea</taxon>
        <taxon>Plakobranchidae</taxon>
        <taxon>Elysia</taxon>
    </lineage>
</organism>
<proteinExistence type="predicted"/>
<keyword evidence="3" id="KW-1185">Reference proteome</keyword>
<reference evidence="2 3" key="1">
    <citation type="journal article" date="2021" name="Elife">
        <title>Chloroplast acquisition without the gene transfer in kleptoplastic sea slugs, Plakobranchus ocellatus.</title>
        <authorList>
            <person name="Maeda T."/>
            <person name="Takahashi S."/>
            <person name="Yoshida T."/>
            <person name="Shimamura S."/>
            <person name="Takaki Y."/>
            <person name="Nagai Y."/>
            <person name="Toyoda A."/>
            <person name="Suzuki Y."/>
            <person name="Arimoto A."/>
            <person name="Ishii H."/>
            <person name="Satoh N."/>
            <person name="Nishiyama T."/>
            <person name="Hasebe M."/>
            <person name="Maruyama T."/>
            <person name="Minagawa J."/>
            <person name="Obokata J."/>
            <person name="Shigenobu S."/>
        </authorList>
    </citation>
    <scope>NUCLEOTIDE SEQUENCE [LARGE SCALE GENOMIC DNA]</scope>
</reference>
<sequence>MTDAGPSGSNSSSRPRQSLFDLFEDGSDIDDDFEIPHVSDDSGSSSEEESVDGNTRSRSDENVRAESNDPRLRPDEFGWVEVDLEPRKPRIDPTFTVRNSLSAQNINLEETRHPLLFFFALFRWWTDGHNSSRNKSLRRPLPQTGEH</sequence>
<accession>A0AAV4IVP4</accession>
<evidence type="ECO:0000256" key="1">
    <source>
        <dbReference type="SAM" id="MobiDB-lite"/>
    </source>
</evidence>
<dbReference type="AlphaFoldDB" id="A0AAV4IVP4"/>
<feature type="compositionally biased region" description="Acidic residues" evidence="1">
    <location>
        <begin position="22"/>
        <end position="33"/>
    </location>
</feature>